<sequence>MTLNQTIGKAGCLFCYLSILFYSLKKRLLSPD</sequence>
<keyword evidence="1" id="KW-0812">Transmembrane</keyword>
<organism evidence="2">
    <name type="scientific">Arundo donax</name>
    <name type="common">Giant reed</name>
    <name type="synonym">Donax arundinaceus</name>
    <dbReference type="NCBI Taxonomy" id="35708"/>
    <lineage>
        <taxon>Eukaryota</taxon>
        <taxon>Viridiplantae</taxon>
        <taxon>Streptophyta</taxon>
        <taxon>Embryophyta</taxon>
        <taxon>Tracheophyta</taxon>
        <taxon>Spermatophyta</taxon>
        <taxon>Magnoliopsida</taxon>
        <taxon>Liliopsida</taxon>
        <taxon>Poales</taxon>
        <taxon>Poaceae</taxon>
        <taxon>PACMAD clade</taxon>
        <taxon>Arundinoideae</taxon>
        <taxon>Arundineae</taxon>
        <taxon>Arundo</taxon>
    </lineage>
</organism>
<dbReference type="EMBL" id="GBRH01200154">
    <property type="protein sequence ID" value="JAD97741.1"/>
    <property type="molecule type" value="Transcribed_RNA"/>
</dbReference>
<evidence type="ECO:0000313" key="2">
    <source>
        <dbReference type="EMBL" id="JAD97741.1"/>
    </source>
</evidence>
<dbReference type="AlphaFoldDB" id="A0A0A9ECG7"/>
<keyword evidence="1" id="KW-0472">Membrane</keyword>
<accession>A0A0A9ECG7</accession>
<protein>
    <submittedName>
        <fullName evidence="2">Uncharacterized protein</fullName>
    </submittedName>
</protein>
<feature type="transmembrane region" description="Helical" evidence="1">
    <location>
        <begin position="6"/>
        <end position="24"/>
    </location>
</feature>
<evidence type="ECO:0000256" key="1">
    <source>
        <dbReference type="SAM" id="Phobius"/>
    </source>
</evidence>
<reference evidence="2" key="2">
    <citation type="journal article" date="2015" name="Data Brief">
        <title>Shoot transcriptome of the giant reed, Arundo donax.</title>
        <authorList>
            <person name="Barrero R.A."/>
            <person name="Guerrero F.D."/>
            <person name="Moolhuijzen P."/>
            <person name="Goolsby J.A."/>
            <person name="Tidwell J."/>
            <person name="Bellgard S.E."/>
            <person name="Bellgard M.I."/>
        </authorList>
    </citation>
    <scope>NUCLEOTIDE SEQUENCE</scope>
    <source>
        <tissue evidence="2">Shoot tissue taken approximately 20 cm above the soil surface</tissue>
    </source>
</reference>
<reference evidence="2" key="1">
    <citation type="submission" date="2014-09" db="EMBL/GenBank/DDBJ databases">
        <authorList>
            <person name="Magalhaes I.L.F."/>
            <person name="Oliveira U."/>
            <person name="Santos F.R."/>
            <person name="Vidigal T.H.D.A."/>
            <person name="Brescovit A.D."/>
            <person name="Santos A.J."/>
        </authorList>
    </citation>
    <scope>NUCLEOTIDE SEQUENCE</scope>
    <source>
        <tissue evidence="2">Shoot tissue taken approximately 20 cm above the soil surface</tissue>
    </source>
</reference>
<name>A0A0A9ECG7_ARUDO</name>
<proteinExistence type="predicted"/>
<keyword evidence="1" id="KW-1133">Transmembrane helix</keyword>